<protein>
    <submittedName>
        <fullName evidence="2">Uncharacterized protein</fullName>
    </submittedName>
</protein>
<feature type="compositionally biased region" description="Low complexity" evidence="1">
    <location>
        <begin position="6047"/>
        <end position="6063"/>
    </location>
</feature>
<dbReference type="VEuPathDB" id="TriTrypDB:LdBPK_171090.1"/>
<feature type="compositionally biased region" description="Low complexity" evidence="1">
    <location>
        <begin position="4714"/>
        <end position="4731"/>
    </location>
</feature>
<feature type="region of interest" description="Disordered" evidence="1">
    <location>
        <begin position="4311"/>
        <end position="4336"/>
    </location>
</feature>
<feature type="region of interest" description="Disordered" evidence="1">
    <location>
        <begin position="6804"/>
        <end position="6832"/>
    </location>
</feature>
<feature type="compositionally biased region" description="Low complexity" evidence="1">
    <location>
        <begin position="3318"/>
        <end position="3330"/>
    </location>
</feature>
<evidence type="ECO:0000313" key="3">
    <source>
        <dbReference type="Proteomes" id="UP000318821"/>
    </source>
</evidence>
<feature type="compositionally biased region" description="Polar residues" evidence="1">
    <location>
        <begin position="5268"/>
        <end position="5279"/>
    </location>
</feature>
<dbReference type="SUPFAM" id="SSF75304">
    <property type="entry name" value="Amidase signature (AS) enzymes"/>
    <property type="match status" value="2"/>
</dbReference>
<evidence type="ECO:0000313" key="2">
    <source>
        <dbReference type="EMBL" id="TPP55070.1"/>
    </source>
</evidence>
<dbReference type="InterPro" id="IPR016024">
    <property type="entry name" value="ARM-type_fold"/>
</dbReference>
<dbReference type="InterPro" id="IPR036928">
    <property type="entry name" value="AS_sf"/>
</dbReference>
<dbReference type="PANTHER" id="PTHR13361">
    <property type="entry name" value="WW DOMAIN-BINDING PROTEIN 11"/>
    <property type="match status" value="1"/>
</dbReference>
<feature type="compositionally biased region" description="Low complexity" evidence="1">
    <location>
        <begin position="3230"/>
        <end position="3254"/>
    </location>
</feature>
<feature type="compositionally biased region" description="Polar residues" evidence="1">
    <location>
        <begin position="5561"/>
        <end position="5575"/>
    </location>
</feature>
<feature type="region of interest" description="Disordered" evidence="1">
    <location>
        <begin position="3820"/>
        <end position="3877"/>
    </location>
</feature>
<dbReference type="InterPro" id="IPR011989">
    <property type="entry name" value="ARM-like"/>
</dbReference>
<dbReference type="EMBL" id="RHLD01000040">
    <property type="protein sequence ID" value="TPP55070.1"/>
    <property type="molecule type" value="Genomic_DNA"/>
</dbReference>
<feature type="region of interest" description="Disordered" evidence="1">
    <location>
        <begin position="3313"/>
        <end position="3339"/>
    </location>
</feature>
<name>A0A504YA80_LEIDO</name>
<feature type="region of interest" description="Disordered" evidence="1">
    <location>
        <begin position="836"/>
        <end position="863"/>
    </location>
</feature>
<feature type="region of interest" description="Disordered" evidence="1">
    <location>
        <begin position="7428"/>
        <end position="7460"/>
    </location>
</feature>
<feature type="region of interest" description="Disordered" evidence="1">
    <location>
        <begin position="5257"/>
        <end position="5336"/>
    </location>
</feature>
<dbReference type="GO" id="GO:0005681">
    <property type="term" value="C:spliceosomal complex"/>
    <property type="evidence" value="ECO:0007669"/>
    <property type="project" value="TreeGrafter"/>
</dbReference>
<feature type="compositionally biased region" description="Pro residues" evidence="1">
    <location>
        <begin position="4251"/>
        <end position="4266"/>
    </location>
</feature>
<gene>
    <name evidence="2" type="ORF">CGC20_37575</name>
</gene>
<feature type="region of interest" description="Disordered" evidence="1">
    <location>
        <begin position="1189"/>
        <end position="1269"/>
    </location>
</feature>
<feature type="region of interest" description="Disordered" evidence="1">
    <location>
        <begin position="6737"/>
        <end position="6785"/>
    </location>
</feature>
<feature type="compositionally biased region" description="Low complexity" evidence="1">
    <location>
        <begin position="6016"/>
        <end position="6028"/>
    </location>
</feature>
<feature type="compositionally biased region" description="Polar residues" evidence="1">
    <location>
        <begin position="5296"/>
        <end position="5306"/>
    </location>
</feature>
<feature type="region of interest" description="Disordered" evidence="1">
    <location>
        <begin position="7626"/>
        <end position="7656"/>
    </location>
</feature>
<feature type="region of interest" description="Disordered" evidence="1">
    <location>
        <begin position="6884"/>
        <end position="6926"/>
    </location>
</feature>
<feature type="compositionally biased region" description="Polar residues" evidence="1">
    <location>
        <begin position="321"/>
        <end position="338"/>
    </location>
</feature>
<dbReference type="Proteomes" id="UP000318821">
    <property type="component" value="Unassembled WGS sequence"/>
</dbReference>
<feature type="compositionally biased region" description="Polar residues" evidence="1">
    <location>
        <begin position="7644"/>
        <end position="7656"/>
    </location>
</feature>
<dbReference type="VEuPathDB" id="TriTrypDB:LdBPK_171100.1"/>
<feature type="compositionally biased region" description="Low complexity" evidence="1">
    <location>
        <begin position="3714"/>
        <end position="3739"/>
    </location>
</feature>
<dbReference type="VEuPathDB" id="TriTrypDB:LDHU3_17.1510"/>
<feature type="compositionally biased region" description="Basic and acidic residues" evidence="1">
    <location>
        <begin position="5257"/>
        <end position="5267"/>
    </location>
</feature>
<reference evidence="3" key="1">
    <citation type="submission" date="2019-02" db="EMBL/GenBank/DDBJ databases">
        <title>FDA dAtabase for Regulatory Grade micrObial Sequences (FDA-ARGOS): Supporting development and validation of Infectious Disease Dx tests.</title>
        <authorList>
            <person name="Duncan R."/>
            <person name="Fisher C."/>
            <person name="Tallon L."/>
            <person name="Sadzewicz L."/>
            <person name="Sengamalay N."/>
            <person name="Ott S."/>
            <person name="Godinez A."/>
            <person name="Nagaraj S."/>
            <person name="Vavikolanu K."/>
            <person name="Vyas G."/>
            <person name="Nadendla S."/>
            <person name="Aluvathingal J."/>
            <person name="Sichtig H."/>
        </authorList>
    </citation>
    <scope>NUCLEOTIDE SEQUENCE [LARGE SCALE GENOMIC DNA]</scope>
    <source>
        <strain evidence="3">FDAARGOS_360</strain>
    </source>
</reference>
<feature type="region of interest" description="Disordered" evidence="1">
    <location>
        <begin position="5889"/>
        <end position="5924"/>
    </location>
</feature>
<evidence type="ECO:0000256" key="1">
    <source>
        <dbReference type="SAM" id="MobiDB-lite"/>
    </source>
</evidence>
<dbReference type="VEuPathDB" id="TriTrypDB:LDHU3_17.1530"/>
<feature type="region of interest" description="Disordered" evidence="1">
    <location>
        <begin position="7173"/>
        <end position="7249"/>
    </location>
</feature>
<feature type="region of interest" description="Disordered" evidence="1">
    <location>
        <begin position="3171"/>
        <end position="3261"/>
    </location>
</feature>
<feature type="compositionally biased region" description="Low complexity" evidence="1">
    <location>
        <begin position="7179"/>
        <end position="7214"/>
    </location>
</feature>
<feature type="compositionally biased region" description="Basic and acidic residues" evidence="1">
    <location>
        <begin position="3821"/>
        <end position="3833"/>
    </location>
</feature>
<feature type="compositionally biased region" description="Low complexity" evidence="1">
    <location>
        <begin position="1194"/>
        <end position="1205"/>
    </location>
</feature>
<organism evidence="2 3">
    <name type="scientific">Leishmania donovani</name>
    <dbReference type="NCBI Taxonomy" id="5661"/>
    <lineage>
        <taxon>Eukaryota</taxon>
        <taxon>Discoba</taxon>
        <taxon>Euglenozoa</taxon>
        <taxon>Kinetoplastea</taxon>
        <taxon>Metakinetoplastina</taxon>
        <taxon>Trypanosomatida</taxon>
        <taxon>Trypanosomatidae</taxon>
        <taxon>Leishmaniinae</taxon>
        <taxon>Leishmania</taxon>
    </lineage>
</organism>
<feature type="compositionally biased region" description="Low complexity" evidence="1">
    <location>
        <begin position="5580"/>
        <end position="5590"/>
    </location>
</feature>
<feature type="compositionally biased region" description="Polar residues" evidence="1">
    <location>
        <begin position="542"/>
        <end position="552"/>
    </location>
</feature>
<feature type="region of interest" description="Disordered" evidence="1">
    <location>
        <begin position="4645"/>
        <end position="4672"/>
    </location>
</feature>
<feature type="region of interest" description="Disordered" evidence="1">
    <location>
        <begin position="2327"/>
        <end position="2398"/>
    </location>
</feature>
<feature type="compositionally biased region" description="Low complexity" evidence="1">
    <location>
        <begin position="5519"/>
        <end position="5538"/>
    </location>
</feature>
<feature type="region of interest" description="Disordered" evidence="1">
    <location>
        <begin position="307"/>
        <end position="376"/>
    </location>
</feature>
<feature type="compositionally biased region" description="Polar residues" evidence="1">
    <location>
        <begin position="4814"/>
        <end position="4826"/>
    </location>
</feature>
<comment type="caution">
    <text evidence="2">The sequence shown here is derived from an EMBL/GenBank/DDBJ whole genome shotgun (WGS) entry which is preliminary data.</text>
</comment>
<accession>A0A504YA80</accession>
<feature type="compositionally biased region" description="Low complexity" evidence="1">
    <location>
        <begin position="3175"/>
        <end position="3213"/>
    </location>
</feature>
<feature type="compositionally biased region" description="Basic and acidic residues" evidence="1">
    <location>
        <begin position="2367"/>
        <end position="2382"/>
    </location>
</feature>
<feature type="region of interest" description="Disordered" evidence="1">
    <location>
        <begin position="4231"/>
        <end position="4273"/>
    </location>
</feature>
<feature type="compositionally biased region" description="Basic and acidic residues" evidence="1">
    <location>
        <begin position="5311"/>
        <end position="5336"/>
    </location>
</feature>
<feature type="region of interest" description="Disordered" evidence="1">
    <location>
        <begin position="2041"/>
        <end position="2119"/>
    </location>
</feature>
<dbReference type="SUPFAM" id="SSF48371">
    <property type="entry name" value="ARM repeat"/>
    <property type="match status" value="1"/>
</dbReference>
<feature type="compositionally biased region" description="Acidic residues" evidence="1">
    <location>
        <begin position="2329"/>
        <end position="2338"/>
    </location>
</feature>
<dbReference type="VEuPathDB" id="TriTrypDB:LdCL_170016800"/>
<feature type="compositionally biased region" description="Low complexity" evidence="1">
    <location>
        <begin position="2091"/>
        <end position="2119"/>
    </location>
</feature>
<feature type="region of interest" description="Disordered" evidence="1">
    <location>
        <begin position="6405"/>
        <end position="6424"/>
    </location>
</feature>
<dbReference type="PANTHER" id="PTHR13361:SF1">
    <property type="entry name" value="WW DOMAIN-BINDING PROTEIN 11"/>
    <property type="match status" value="1"/>
</dbReference>
<proteinExistence type="predicted"/>
<feature type="region of interest" description="Disordered" evidence="1">
    <location>
        <begin position="516"/>
        <end position="555"/>
    </location>
</feature>
<feature type="compositionally biased region" description="Polar residues" evidence="1">
    <location>
        <begin position="590"/>
        <end position="604"/>
    </location>
</feature>
<feature type="compositionally biased region" description="Low complexity" evidence="1">
    <location>
        <begin position="6470"/>
        <end position="6486"/>
    </location>
</feature>
<feature type="region of interest" description="Disordered" evidence="1">
    <location>
        <begin position="6044"/>
        <end position="6063"/>
    </location>
</feature>
<feature type="compositionally biased region" description="Polar residues" evidence="1">
    <location>
        <begin position="2053"/>
        <end position="2072"/>
    </location>
</feature>
<feature type="region of interest" description="Disordered" evidence="1">
    <location>
        <begin position="4010"/>
        <end position="4052"/>
    </location>
</feature>
<feature type="region of interest" description="Disordered" evidence="1">
    <location>
        <begin position="4714"/>
        <end position="4733"/>
    </location>
</feature>
<feature type="region of interest" description="Disordered" evidence="1">
    <location>
        <begin position="1558"/>
        <end position="1578"/>
    </location>
</feature>
<sequence>MSGVRVAAFSKYFAIGALCAALVCARHSAFLVADDSLQFQRVCTSVARYADEAAALEEYVESQGLSIAKIQSKMNLPAARLAYGGQRQDAFLSTVDCRSLAIMPSRLAHITTHFFNLPAAQDEPTYGTMRPAQELTSSTTLAMGGATGHRTTGGPLDGSRLMAAMRRGGIASGGGHIYAAGATGRPSSSASSTVALTPLLSPASPTSPVITRWPTFSVSPRSSGGGPRSWTALTKARRALEDSSLGSPSSPVLPSAGAGADVVGIEAALPSLPTWSADARAWPASAGAGVAGKEAASGVAGLVGSRHTSPRIGAAGHHSTLHSATVPMSPTGKLSPSSRWGPAGTAVGHDRSTEGISAGASGRGGDGVGGQGGLHSTLEDSARTLVTEADGDLLVPPLIHFVEDEEVLRYVAELLNRRRVDEVASAVEAVEHASAEDLSVPTKGLSRAVVLQRDYVLSASQSKSLHALMMPSSGAQSTMGHRRAYPSTLVSASDATRNAMKGAVVGDDVGAAVQGRDRSRAASLGPQLHSRGEEEAAAATMRSANTGSVDTGSPTSPLAATASSLYLTALTRPLCDTGSSGVYLSCTSSGDAAASNHSTAQQRSGRSRRSLDATKSGGSASAAAASSAATAALQRADSASEGRTAAADAAMASAPPIDLEGFCLAVRYNVFANYRTLPVHCAQRSYEQLPVRYRAGLDAISADVANVAVSTSVGSGGAANMGHPRGRRSEGSSAGLSAAAPGAAAYVAEGCHDSVTFIGMGYYGAGGRGGAWPATMNLSGSIGAASTATTPAASPGWLSRGGSMCLDTSVFPSLPSCSMEERAAVTIASPVSVPTTSTPGGAAAPGPAVSPLPSSSPTSAVTTTSATIGDAAAGAGLVSRVAPLHHVQQTIQSFIARGEREVALHFIMATAPYRFSGTTDSDRVLAFFNQIRFFLPSPRFGIVMLAMDAWRSLYRPSVGAGAADCTHMTLELLALIETYLCHGRTYAEYVSGLLMLRAVLALAMENSTLCSRTAAVLLQHRSLLQGRLPTFLLAVWLILMEFYTIDDTLLPPRRVLRDLAANAMQDLFTVALELHMTLPVQNVVANAVNVFFAGPQPQPQLGLSPLVAAFSGGDEVSVDVGHRGGAEASNSSSGNANATAAAVKAAHSLYSNAASNAGKSVDSEAVMFPLRTLDVPAAAVGAGVGVRGSGAPGSGAARSPSLSRATPSIGKAASDDTADTAAAPLPPHRVPGADAASAAASASLSRDPTESSQSAMRTRVVTPASPAPQAPAFSYRAVAKSMWVSVKRAARRLAHSTSVPSPSPALAIAAAVDGRSDAAEAASATQDAIGGTPSLFSAPPAFDLPRRMASARTMAANRHPSPPLLVEVLEDIFRESMEADLSEHAEAVARSTGSVQQQVPLYTTSAAAGSRWLVQSSSSPSSQVARRVAVTNGTAAGGRGTMLSPYHALRQSSAAGSPLLRPGSWAQRRQQRRSFSVTAAAATTLGLESSSAFSDPLWGDIPFDGTVPNRDALWTLPLAHALRAAGRPQTLEATVAASTLTLGAFLCAWRIAGLSDETDSAGSRASRHSSGMATATAASLGANPTEVSIVPSGEPPLPLYFGPASGGAGAGDADPFTEGVVLPLLTPENLVAAAGSGVPAGCRDSLVEPVSLPYPSPATGDSTAMPPGVGASSGAFGVSTGEPEKPVPMLPTTISALASRTGASRCRGRLLASTATDADPAWQSVESAATNVYVPPVAGVAPPIVRASGAATRAARDEVSAATPAVSTDMAALLAVPPLPGPRGSPSLHVAQGAVATAAAARNGFDNTSADHGTLAGLPATAAAAVATPDAAFSHSLGCANEIMQGAAGLVGSATVAGRQSGLPATIPTSTGGLCRARVFPTAAADVSVSDDSRSQVGARGANDTARLTMAAPRPAMGTGTADGRPNVAATVPQTPSLSFFLPSWAAARVMERCVRPCRDATGPATLSSTADGARAATRHTSAVAVTKEAEILLSSVVPILSQYYVDALPASAVTAATQVLVNRAIQSVKSLSQGLRDCSSRLGANSRGGAPTETTARASSGGTTLPSSSAPPESDVAPRDADMGAPHNGAEPPASSPRAAAPTDTASAATAATPSTPFASPFSAWPAEDSALVDGTELLNAILFMTTVAERYPAVYERMINQRLYPLLHHILLLHNAAVEEPQLWLSMPLSSAAVAAHFNVGDRAAAVLPVAPQQQQQCNSQSVTPPTAMEGEAVIQRMRLITARAMYQRLAMPALVLLSHNMPDDACARRCYPLVVRLAQLGLRRPFSMASVTTALCICAVYPPLSRVCQSELVRAMAVVLATPDDGLSDGDDDGADNSAATTASREAEADGVRVTHHSRVPLQARHEDEPRGTREEDAIANKPAGPTRGAVLSPRPLPMTAATAAVSQALLPRPSSRRAAPTTAVAATGSAAHPMWRSRLNLQLFFPFSTNVGHLRLSAASVRAARRRQAAQTRLIKHHCFRAMSLFYSSWEGTTLFFLEVCLPYLWHPDAQLRLECVQCCMRWLLSDCWHSTDQTLLHHHAATPTASAGGVDAAPSTALTSFRGIVTAAVTRAPVRDPRTTANSGRSAKGGVHGTTALRCLTTLSTPAPTQAGQVRVPYHAPPRWTAEALRNGVSSGFDEGAAAGPAVPAATTRAPAMSICTVQHHGRTHVNALREVVHHLVELAVCDPEPLIRKCALESLSPETYPLLYPHEPFVHQLFTVLWDSHMPNRSRAAQLLCALAPLNPSSIFPRLRQVLVRYTEDLTNSIARLAAPSLPAKSTSAPLPVAPPGHIHEDALFVLFQIASRLKQSTHLYLPQLLSIVSSVLRSGSSPRGSVLQALHFLVALREDSTEEHLLQQFSGSAHSSSKTLPMVVERLHSLLYRKPSVVTEFAMAVLQLLGTISSIEPWDSEAAPRAPALLRRPQNRYALPPLSSSAGVLGRGRAVRSRWLDRDERADSAAEALAQLQKADRFAPFTARAWCDTVLRALMRTVSEYVNGTMSQTQGGLCTCLAAIMNILTNTVAIHHLELYLPTVLTLVIDLLEKRQTRWRNVQTAYQSAVGPAEAGKINDSSEAIRQLFLRRLFDLVLAAGRRIGPMYPLLNVFLRRSWKTMSPRGIVQCCEVLDALCWAVPDLLRDDCDVWIPSLLEALIQYDALVVTHRRAHEGVPDSAPAAANTSTGAAATGTAAVTAVTPTESEETPAAPASTSRNFSASANRMSPARHGSVAADANDSSSSPLKKPHKLPQSLHRATAADGTEEAPWEQQLKLVYQALTLCLTSLQPLVPPLAKRFVAVSLSECLKSSHVPRGEAVRRTAAPPAAAGPTDGRTEQGSGFDADYSATLATSTRSSLQSLWPAAGATTASAVFDLMADPHEELISFLNACVCRPLLEYMVHSNLSSVSMKLVKNLLSRLESLSAVHEEALQRLWGAMSRRTASLLSQPESSRGLSWMPDAASGTATCPDGSVGSLAAPARAQLEVKLREARELLHLQRARQYEEGGGSANASGCGAGAFSSLAAFYAAPRSASEALWFNNAALSRMWVQSADRAVTVRRYFPFDAVHTSWETEGEVQLLGCLLVSAAWHHPPSTTAFATTLHTYFAQRFGPDSVAVAYVRCICSSYYNLCMPLASAHDEMAVKWAEQQQQRVATAGSGSDAGTESDTSLTTATRSAVMRGPGFYDAAGQVTREGSADIILRHLSSPVAQTAVATAPARRNAAASPRGGAALSGSSGMGSRAVSWEEDAPAPAITGGEGTSAPSSAAATAFVGASGTRATTRWAQGNSVAASLGSVLTTTAIVCGDSTNDMALARPMTAYPSMERLDSSSDGRRSAEMNTTVRFSDHDEDQDGNGRTWADSHYAHHTRSGNGGSAMPHRPHISYQQLNANQLHQLQYPLPTRTATSTPFCGPNSLPRTITAHSTNGADTSQSTTHNHSPTIATLAIPVEAGAGGSLDNYVNASAPVGVSGLRSGSGSGSSFYPGSFFTSAVVTEGRTGCDAGACSGVVNSSPHRHHPHASLGAGDGGSSADAESVYGRGSSEAVPPAHASVGGGTGAHLTTPICRPFQLPHPQLFPAGPSYGPYPISSRASPNVNLGQQPAASPSGSAGMLSLGSFTAASVDYPRGFLGLSALAFSPVGGAGGGAHGAAGGPGGIPPRWRFASIAASVTADDVASPNSFTMPPAGGGVGGATLSFTVASHDAAALQQQACRRLSPLVSHPPLHHHLSCGTVTPATATMRSRGGSGNDLSGYQLQPPPVQHAQKQPPPALLSPEASATSAATWTAAAGAVRSTATTATGTPPLRAETRIFTSAVQSPSATTHMDHDGSTSPAAEAASGRLGKEAATSPCVAREMSEACAAFASAHEAGEVAHNNSLIAYFELHRSISGHGWRSWWEQFCLYLLQCSPDYCIQACEPFARQHHIAFSYSELLPLALLSTLPSCTVAELVAWLRALRDFYAFHTDPSAPVPQQVASGVARVAHDIRLYHRTFFPPEVVSRVVDVWLPESVVAELANRSLNPPLRILYLEQDLTRFFSWGCTALLMVSADDVASALERTLFVQDPRFQQWLSAAAATASEMRSRGRAVARSPGRRRRSCKAVMRSAAAAAKSSSSIIDTLTPSALELLGFHRAAALEYVRMYEEQQLSERRDSCRAAAAEEDEAAQFSPGPTSKDTATRHHSSAAAARLIVGAMRCHICLCDFEAVLRLWEAVKGRGAADATTSMASSSPSADACSEASDGDSGSAVVWDGCRRASSCVLSPETARYVVMSAQALSRWDYVQEAAHYAFGRGNAGGLSWTASAPQEAQGHTPKSGGPAANSAVTPQMQRLQQPPGSPRWAEDVEEEGHAQQFPDEVFSSDLPSVMGVTVDHRAADHTRESLLQRQMEVFVGAALVAAHDYDGAKRALTAVRDGLRDSYAVFHSDNDRVKLEWSSIFQQLSDLEEGMHALEQVPAAQEGVAAVPTSTESGGTSATWSGARLPALDREINGKLFPEVTVRRLRNITCRPVSATTTILQLFMIIAVRSAIAPVTWQLDNVLALGERLEKAGQPMRAVQVLHHYAHLPVVATSFTATAMEFKQQLNLEMLRRLIRNLSSEEDLREVYACVQTALRNDLWLARRAATRRMSAVSPTSSFSASPSAAAALSSWPLRNQLAMDAAAPRGSMLTAQELGPSLSHYQVDLLLLNVACRRRLAHVLLHRASLAHRPSPVAVTSATSGASAPLADATVSNSAPSWTSDAVRHPTNMFLLPIDVDRTLRRVATDVVEDEKATRTDSHSPASSSITHQPSDFPATTAAPLSARSGAGSTAVATNCTGDGASCRHDSAESGRVGRSDTSPARERRAKMDEAAATAMEEPVEAKEEGILSLESVTGKTAMFAEYYLLEQAVAVTCYVPSVWREFGLVLFDVCMAIHAEWRSTGDEETKQNFLAQSAKAIHGLQLAAQLWRSQSESVFSRGIGPFPATMLRRHGHARTALPSAHLLLKALHLAVTCEVIVQDDARAAAASATEATTAAAAAAAVVVTPSLSPAPFSASSPAPRPSSLGAGSETAKDAEEAEVASGTGGDGRTCSAFTTPRSLSASQRTEQPRAGACEAGTTEGTETENSRDPTTIENSADTTWAAVAPFLLAAATRHHSLYAALRDMCVQSRDMLRQLVFPLIAMFEHGYGTMLAQPAGHPRYHRASTAEEAPAATASRHLTSTFVAAGSGGQEGVRRQQQRRGLKPSARVFEGEDGDEHVSGVSCSNSTEAPSLLEHPGMAEGDTSDAGLIAKRAARTSAIEVTGRWHKGGRRVPRAALTMPLLPTRAGTADGEAATLGGPTASYTVSAPHRLMPPLEESEREVYSSLLADIAAASPGHRRLIHEAMQMRTFVQGLWEVPKAASQRRNSLRAAMRQDGMDASLASSGVVEGAPPPTQRPREAASSGAASHGTTRAKGAASGFVAIDDAGGMHGEMELLLDGFCPLPAPLWLLPSVFGVGMTAGDAGGSSVHNNTGGDEGARAGKAHSSGVGPGPDAATLGRPHGGQSAGPTSPASTAPATRTAGYCGARVDDGGGGVAGLPRPSAASLPASATAAHDQRAAHSTTTSAVSFAPATVPTIMHVRRYAVLKPAPHHQCEEVIFVMLSDGLVCRFRHAAPAATTKSGEALGACEPPHGATDCASVQLGQSRKSGAASVGAGAKGAPTASGNSGADRYLLPCALMEQIASLLLSHLPLTHLQRPFVLPLAVQDYMTMLPEHRTSPLILGAATAASVRSDDPQGWRHDMALLTGPSSGSSAAALRTATQLLAWSSDATRTPPSLYHLMDDYTVHLRVREMALAAQEAVEAYPALDLDAMQIAAETGRRPGVSADNAYPFNWAYGYPASAPPTDEAAAALTSSHRYRDLVQRRRMNEGRFDQLVAAAYDDGCVGPLITTTATTTSPFSASSSAPAPQPFRSPEETFSMQQRLYAYAAVLPRTEAHLRNVLAAVSAVAAGGEDNVTKESSTPSSSSSPLSPAVSPVLNTKKRHYGHRQAFTATQATPLSARELQACRLALFRLESARCRFALNDAFSADSSNASHWLEARRTYAKELSEWSVMEYLLDVHTRECGTVLVNTYDGHVAVHALGRYCLQPPPRQSRGACAKEAAMCAADIAPLIVSPFPTHDATLFRLTPVLVAGLPLQSAHAAFQYHASSVLYEIFQYVRDLTGIATYGVDCVTAFAHAAAAPHAAPSPSLHTSSTDTPLSTCRSSDFSVNASGDLSAALPSRRAALRPEGNRASTSGSVNAGAALEDAPEPSTAAAPRRAGTKVAVASTKRQREAPPPLEYLVSVPATVASTAPSSAFGAPPARGVAPRHPNSPLDDAADASTLPLPPRCFDSSSFRLKLSYDALFALHEEAERSGRATMLRLLRSQREATEAQWLHVTPTSPSRDGDDGNAVETKPSAASHGATGAKVGRTLPSPLSATSSAALQFSRSSARHMVRQLHHRVVEQRQAVMECRNRAEAMSARDTARSGRAGEAEQSSLPCFADVAAEKAVMQSFIPDGLLSGIAVAVSDALDVQEFYTSSRLCTPMHHDAACKEFPLISWLRLHGAQFVGKLRCCTPFALSEGIVFGPEKPASIAVTEHACDYAISCSLNGPPSVLCAVHHDMVGFKPTSQTFGTFTERFELAVPSMTVGLSARCLDDLMYLWQVYTASIDPEAHFEATSAKRAKSKTSSTAVSTSASSPPSAPMHSGASASAATAGELTGEYSTASVAGDVPPLPALSTTAAPRGGDPSHPQASDPPARLVQLISSWWSGKAAPKVKHPDDVPKYSNPDILDHSPYNYTVRSRSGHIADIDVGWCDYNAEAAMADDFNQPSRPGFLRRLFTGAQTYEAPKVELAVGYPAEWIDQYCTNKYTSSAEFHQRITDAVSMHSALHYNQKLEIVPLAFDFSVEEVMEAVTVISRYELAKAFERLVAPATAPAQADEDAKSGAVHEQSGNGDNDKDNLTVSSPGKALQLPVVPGVEPIALSGGDAPGTNRPHLFVGLSGTPEDLPASLADSVQAGQKLSVRDYHRALRVRDDVVRSTEEQFMDVDCFVTPLLCDPYTSGDVRSARLMLPFQLAGNPILSVQVDPQTPVAMVGELGRDAALMEDAFCFLQFVRGASPSLWREKVVGESPVAAPGADKGGQAGAAEIATRSQPGGSAALTT</sequence>
<feature type="compositionally biased region" description="Low complexity" evidence="1">
    <location>
        <begin position="1233"/>
        <end position="1245"/>
    </location>
</feature>
<feature type="region of interest" description="Disordered" evidence="1">
    <location>
        <begin position="590"/>
        <end position="619"/>
    </location>
</feature>
<feature type="compositionally biased region" description="Low complexity" evidence="1">
    <location>
        <begin position="1560"/>
        <end position="1571"/>
    </location>
</feature>
<feature type="compositionally biased region" description="Gly residues" evidence="1">
    <location>
        <begin position="361"/>
        <end position="373"/>
    </location>
</feature>
<feature type="region of interest" description="Disordered" evidence="1">
    <location>
        <begin position="4793"/>
        <end position="4842"/>
    </location>
</feature>
<dbReference type="Gene3D" id="1.25.10.10">
    <property type="entry name" value="Leucine-rich Repeat Variant"/>
    <property type="match status" value="1"/>
</dbReference>
<feature type="region of interest" description="Disordered" evidence="1">
    <location>
        <begin position="3714"/>
        <end position="3741"/>
    </location>
</feature>
<feature type="region of interest" description="Disordered" evidence="1">
    <location>
        <begin position="6462"/>
        <end position="6486"/>
    </location>
</feature>
<feature type="compositionally biased region" description="Low complexity" evidence="1">
    <location>
        <begin position="6405"/>
        <end position="6422"/>
    </location>
</feature>
<feature type="region of interest" description="Disordered" evidence="1">
    <location>
        <begin position="5976"/>
        <end position="6028"/>
    </location>
</feature>
<feature type="region of interest" description="Disordered" evidence="1">
    <location>
        <begin position="5519"/>
        <end position="5602"/>
    </location>
</feature>
<feature type="region of interest" description="Disordered" evidence="1">
    <location>
        <begin position="3651"/>
        <end position="3670"/>
    </location>
</feature>
<dbReference type="VEuPathDB" id="TriTrypDB:LdCL_170016900"/>
<feature type="region of interest" description="Disordered" evidence="1">
    <location>
        <begin position="5720"/>
        <end position="5748"/>
    </location>
</feature>